<dbReference type="PROSITE" id="PS50112">
    <property type="entry name" value="PAS"/>
    <property type="match status" value="1"/>
</dbReference>
<dbReference type="CDD" id="cd00130">
    <property type="entry name" value="PAS"/>
    <property type="match status" value="2"/>
</dbReference>
<dbReference type="Pfam" id="PF01590">
    <property type="entry name" value="GAF"/>
    <property type="match status" value="1"/>
</dbReference>
<dbReference type="CDD" id="cd00082">
    <property type="entry name" value="HisKA"/>
    <property type="match status" value="1"/>
</dbReference>
<dbReference type="InterPro" id="IPR036890">
    <property type="entry name" value="HATPase_C_sf"/>
</dbReference>
<dbReference type="Gene3D" id="2.10.70.100">
    <property type="match status" value="1"/>
</dbReference>
<feature type="domain" description="Histidine kinase" evidence="8">
    <location>
        <begin position="765"/>
        <end position="988"/>
    </location>
</feature>
<dbReference type="InterPro" id="IPR003594">
    <property type="entry name" value="HATPase_dom"/>
</dbReference>
<organism evidence="12">
    <name type="scientific">Sphingomonas psychrotolerans</name>
    <dbReference type="NCBI Taxonomy" id="1327635"/>
    <lineage>
        <taxon>Bacteria</taxon>
        <taxon>Pseudomonadati</taxon>
        <taxon>Pseudomonadota</taxon>
        <taxon>Alphaproteobacteria</taxon>
        <taxon>Sphingomonadales</taxon>
        <taxon>Sphingomonadaceae</taxon>
        <taxon>Sphingomonas</taxon>
    </lineage>
</organism>
<dbReference type="SMART" id="SM00388">
    <property type="entry name" value="HisKA"/>
    <property type="match status" value="1"/>
</dbReference>
<keyword evidence="3 6" id="KW-0597">Phosphoprotein</keyword>
<evidence type="ECO:0000256" key="2">
    <source>
        <dbReference type="ARBA" id="ARBA00012438"/>
    </source>
</evidence>
<dbReference type="SMART" id="SM00065">
    <property type="entry name" value="GAF"/>
    <property type="match status" value="1"/>
</dbReference>
<comment type="caution">
    <text evidence="12">The sequence shown here is derived from an EMBL/GenBank/DDBJ whole genome shotgun (WGS) entry which is preliminary data.</text>
</comment>
<dbReference type="Pfam" id="PF00072">
    <property type="entry name" value="Response_reg"/>
    <property type="match status" value="1"/>
</dbReference>
<dbReference type="SUPFAM" id="SSF55785">
    <property type="entry name" value="PYP-like sensor domain (PAS domain)"/>
    <property type="match status" value="3"/>
</dbReference>
<dbReference type="InterPro" id="IPR000014">
    <property type="entry name" value="PAS"/>
</dbReference>
<dbReference type="PROSITE" id="PS50110">
    <property type="entry name" value="RESPONSE_REGULATORY"/>
    <property type="match status" value="1"/>
</dbReference>
<dbReference type="SUPFAM" id="SSF55781">
    <property type="entry name" value="GAF domain-like"/>
    <property type="match status" value="1"/>
</dbReference>
<sequence>MFSSLRFLDHRGEMARRIRAHDWAATPIGAIEGWPQSLRFAINIALGSSFPTAIYWGPELRLLYNDAWSPIPADRHPWALGRPGAEVWADIWHLVGPEMERVLATGEGFSTYDQMLPMERNGRPQETWWNYSFTPIRDEYGEVVGILNQGNETTRTVLAERARLAEVERLRELFEQAPGAVALLHGPDHVFEMANPAYLGLIGRREVLGKPVREALPEVVDQGIIALLDRVFASGQTYRADSLPILLQRTADGPAEPRVLDFVYQPIKGADGDTTDIFVLANDVTERATAEAALRASEERLQLALDSSVGVGTWFWDVPENRVTADLRFLRLYGVDEALEAVGAPMDAFFANVHPEDRPGVEAAIARSLASGERFSEEYRLLQPDGSVRWVAAQGRPSLDAEGRAVRFPGVSFDITERKVAEETARAAAEELREANAAQAFVYALAEQQRSLDTPDGVMAVTADALLHQLGVGRVGFYRIVGGDTILFGPSSARDDLPLLHGTIPLEGIGASAIEAYRTGRTLISDDTVRDPALDDSDIARRAAAVIGVPLLRGGEWVATMFVNEAAPRRWSLDEVAFIEAIAEMSWDAVERAGALVALRESEEKFRAIANSIDPMVWSTLPDGYHDYYNDRWYEFTGVPYGSTDGEAWANVFHPEDQERTWTLWRHCLATGDPYHIEYRLRHHSGAYRWVLGRAQPVRDEMGRIIRWFGTCTDIQEIVDAREVLARSREELEAAVHQRTEQLMQAEQQLRQAQKMEAVGQLTGGIAHDFNNMLAVVIGALDLLERRIAQGRTDIDRYLVAARDGATRAAALTQRLLAFSRQQPLAPTPVDANAMVEGMIELLARTLGEAVSVETRLADGLRPALADPNQLENAILNLCVNGRDAMPDGGRLTIETAFVAAGVGKAQALGVEPGDYVAIAVRDTGSGMPPEVAARAFDPFFTTKGVGKGTGLGLSQVFGFARQSGGTVRIETAQGEGTRVSLYLPVYHGEIDPAAQAGEIGDAGRARPGETVLVVEDEERVRSFSVEALRELGYGVVSAADGTEALKLIEGGARVSLLFTDVVMPEMSGRELARRARERLPELRILLTSGYTPDIAGLDDSILTKPFDIDTLARRVRTALDQPKDS</sequence>
<evidence type="ECO:0000259" key="9">
    <source>
        <dbReference type="PROSITE" id="PS50110"/>
    </source>
</evidence>
<evidence type="ECO:0000256" key="5">
    <source>
        <dbReference type="ARBA" id="ARBA00022777"/>
    </source>
</evidence>
<dbReference type="SMART" id="SM00448">
    <property type="entry name" value="REC"/>
    <property type="match status" value="1"/>
</dbReference>
<dbReference type="InterPro" id="IPR052162">
    <property type="entry name" value="Sensor_kinase/Photoreceptor"/>
</dbReference>
<dbReference type="Pfam" id="PF08448">
    <property type="entry name" value="PAS_4"/>
    <property type="match status" value="1"/>
</dbReference>
<dbReference type="Pfam" id="PF02518">
    <property type="entry name" value="HATPase_c"/>
    <property type="match status" value="1"/>
</dbReference>
<keyword evidence="7" id="KW-0175">Coiled coil</keyword>
<feature type="domain" description="PAS" evidence="10">
    <location>
        <begin position="602"/>
        <end position="672"/>
    </location>
</feature>
<reference evidence="12" key="1">
    <citation type="submission" date="2022-04" db="EMBL/GenBank/DDBJ databases">
        <title>Tomato heritable bacteria conferring resistance against bacterial wilt.</title>
        <authorList>
            <person name="Yin J."/>
        </authorList>
    </citation>
    <scope>NUCLEOTIDE SEQUENCE</scope>
    <source>
        <strain evidence="12">Cra20</strain>
    </source>
</reference>
<feature type="domain" description="PAC" evidence="11">
    <location>
        <begin position="241"/>
        <end position="296"/>
    </location>
</feature>
<dbReference type="InterPro" id="IPR001789">
    <property type="entry name" value="Sig_transdc_resp-reg_receiver"/>
</dbReference>
<feature type="coiled-coil region" evidence="7">
    <location>
        <begin position="715"/>
        <end position="756"/>
    </location>
</feature>
<dbReference type="PROSITE" id="PS50109">
    <property type="entry name" value="HIS_KIN"/>
    <property type="match status" value="1"/>
</dbReference>
<evidence type="ECO:0000256" key="6">
    <source>
        <dbReference type="PROSITE-ProRule" id="PRU00169"/>
    </source>
</evidence>
<evidence type="ECO:0000313" key="12">
    <source>
        <dbReference type="EMBL" id="MDT8759180.1"/>
    </source>
</evidence>
<gene>
    <name evidence="12" type="ORF">MZO42_10770</name>
</gene>
<evidence type="ECO:0000259" key="8">
    <source>
        <dbReference type="PROSITE" id="PS50109"/>
    </source>
</evidence>
<dbReference type="InterPro" id="IPR003018">
    <property type="entry name" value="GAF"/>
</dbReference>
<dbReference type="InterPro" id="IPR013655">
    <property type="entry name" value="PAS_fold_3"/>
</dbReference>
<evidence type="ECO:0000259" key="10">
    <source>
        <dbReference type="PROSITE" id="PS50112"/>
    </source>
</evidence>
<dbReference type="NCBIfam" id="TIGR00229">
    <property type="entry name" value="sensory_box"/>
    <property type="match status" value="2"/>
</dbReference>
<dbReference type="SMART" id="SM00091">
    <property type="entry name" value="PAS"/>
    <property type="match status" value="3"/>
</dbReference>
<dbReference type="SUPFAM" id="SSF55874">
    <property type="entry name" value="ATPase domain of HSP90 chaperone/DNA topoisomerase II/histidine kinase"/>
    <property type="match status" value="1"/>
</dbReference>
<dbReference type="Pfam" id="PF08447">
    <property type="entry name" value="PAS_3"/>
    <property type="match status" value="2"/>
</dbReference>
<dbReference type="InterPro" id="IPR029016">
    <property type="entry name" value="GAF-like_dom_sf"/>
</dbReference>
<dbReference type="Gene3D" id="1.10.287.130">
    <property type="match status" value="1"/>
</dbReference>
<dbReference type="InterPro" id="IPR013656">
    <property type="entry name" value="PAS_4"/>
</dbReference>
<dbReference type="InterPro" id="IPR004358">
    <property type="entry name" value="Sig_transdc_His_kin-like_C"/>
</dbReference>
<proteinExistence type="predicted"/>
<evidence type="ECO:0000256" key="4">
    <source>
        <dbReference type="ARBA" id="ARBA00022679"/>
    </source>
</evidence>
<dbReference type="PRINTS" id="PR00344">
    <property type="entry name" value="BCTRLSENSOR"/>
</dbReference>
<dbReference type="Pfam" id="PF00512">
    <property type="entry name" value="HisKA"/>
    <property type="match status" value="1"/>
</dbReference>
<dbReference type="SMART" id="SM00086">
    <property type="entry name" value="PAC"/>
    <property type="match status" value="3"/>
</dbReference>
<dbReference type="PANTHER" id="PTHR43304:SF1">
    <property type="entry name" value="PAC DOMAIN-CONTAINING PROTEIN"/>
    <property type="match status" value="1"/>
</dbReference>
<feature type="modified residue" description="4-aspartylphosphate" evidence="6">
    <location>
        <position position="1061"/>
    </location>
</feature>
<dbReference type="EMBL" id="JALMLT010000002">
    <property type="protein sequence ID" value="MDT8759180.1"/>
    <property type="molecule type" value="Genomic_DNA"/>
</dbReference>
<dbReference type="SUPFAM" id="SSF52172">
    <property type="entry name" value="CheY-like"/>
    <property type="match status" value="1"/>
</dbReference>
<feature type="domain" description="PAC" evidence="11">
    <location>
        <begin position="375"/>
        <end position="427"/>
    </location>
</feature>
<dbReference type="InterPro" id="IPR005467">
    <property type="entry name" value="His_kinase_dom"/>
</dbReference>
<dbReference type="Gene3D" id="3.30.565.10">
    <property type="entry name" value="Histidine kinase-like ATPase, C-terminal domain"/>
    <property type="match status" value="1"/>
</dbReference>
<dbReference type="Gene3D" id="3.30.450.20">
    <property type="entry name" value="PAS domain"/>
    <property type="match status" value="4"/>
</dbReference>
<keyword evidence="5" id="KW-0418">Kinase</keyword>
<accession>A0ABU3N3S2</accession>
<feature type="domain" description="Response regulatory" evidence="9">
    <location>
        <begin position="1011"/>
        <end position="1120"/>
    </location>
</feature>
<dbReference type="EC" id="2.7.13.3" evidence="2"/>
<evidence type="ECO:0000256" key="7">
    <source>
        <dbReference type="SAM" id="Coils"/>
    </source>
</evidence>
<evidence type="ECO:0000256" key="3">
    <source>
        <dbReference type="ARBA" id="ARBA00022553"/>
    </source>
</evidence>
<protein>
    <recommendedName>
        <fullName evidence="2">histidine kinase</fullName>
        <ecNumber evidence="2">2.7.13.3</ecNumber>
    </recommendedName>
</protein>
<keyword evidence="4" id="KW-0808">Transferase</keyword>
<dbReference type="SMART" id="SM00387">
    <property type="entry name" value="HATPase_c"/>
    <property type="match status" value="1"/>
</dbReference>
<dbReference type="PROSITE" id="PS50113">
    <property type="entry name" value="PAC"/>
    <property type="match status" value="3"/>
</dbReference>
<comment type="catalytic activity">
    <reaction evidence="1">
        <text>ATP + protein L-histidine = ADP + protein N-phospho-L-histidine.</text>
        <dbReference type="EC" id="2.7.13.3"/>
    </reaction>
</comment>
<evidence type="ECO:0000259" key="11">
    <source>
        <dbReference type="PROSITE" id="PS50113"/>
    </source>
</evidence>
<dbReference type="InterPro" id="IPR035965">
    <property type="entry name" value="PAS-like_dom_sf"/>
</dbReference>
<dbReference type="InterPro" id="IPR001610">
    <property type="entry name" value="PAC"/>
</dbReference>
<dbReference type="InterPro" id="IPR000700">
    <property type="entry name" value="PAS-assoc_C"/>
</dbReference>
<feature type="domain" description="PAC" evidence="11">
    <location>
        <begin position="675"/>
        <end position="727"/>
    </location>
</feature>
<evidence type="ECO:0000256" key="1">
    <source>
        <dbReference type="ARBA" id="ARBA00000085"/>
    </source>
</evidence>
<dbReference type="InterPro" id="IPR003661">
    <property type="entry name" value="HisK_dim/P_dom"/>
</dbReference>
<dbReference type="PANTHER" id="PTHR43304">
    <property type="entry name" value="PHYTOCHROME-LIKE PROTEIN CPH1"/>
    <property type="match status" value="1"/>
</dbReference>
<dbReference type="Gene3D" id="3.40.50.2300">
    <property type="match status" value="1"/>
</dbReference>
<dbReference type="Gene3D" id="3.30.450.40">
    <property type="match status" value="1"/>
</dbReference>
<dbReference type="InterPro" id="IPR036097">
    <property type="entry name" value="HisK_dim/P_sf"/>
</dbReference>
<name>A0ABU3N3S2_9SPHN</name>
<dbReference type="InterPro" id="IPR011006">
    <property type="entry name" value="CheY-like_superfamily"/>
</dbReference>
<dbReference type="SUPFAM" id="SSF47384">
    <property type="entry name" value="Homodimeric domain of signal transducing histidine kinase"/>
    <property type="match status" value="1"/>
</dbReference>